<protein>
    <submittedName>
        <fullName evidence="3">Uncharacterized protein</fullName>
    </submittedName>
</protein>
<dbReference type="RefSeq" id="WP_013118053.1">
    <property type="nucleotide sequence ID" value="NC_014151.1"/>
</dbReference>
<evidence type="ECO:0000313" key="4">
    <source>
        <dbReference type="Proteomes" id="UP000000849"/>
    </source>
</evidence>
<name>D5UJT4_CELFN</name>
<keyword evidence="2" id="KW-1133">Transmembrane helix</keyword>
<keyword evidence="2" id="KW-0812">Transmembrane</keyword>
<evidence type="ECO:0000256" key="1">
    <source>
        <dbReference type="SAM" id="MobiDB-lite"/>
    </source>
</evidence>
<dbReference type="EMBL" id="CP001964">
    <property type="protein sequence ID" value="ADG75722.1"/>
    <property type="molecule type" value="Genomic_DNA"/>
</dbReference>
<dbReference type="STRING" id="446466.Cfla_2837"/>
<reference evidence="3 4" key="1">
    <citation type="journal article" date="2010" name="Stand. Genomic Sci.">
        <title>Complete genome sequence of Cellulomonas flavigena type strain (134).</title>
        <authorList>
            <person name="Abt B."/>
            <person name="Foster B."/>
            <person name="Lapidus A."/>
            <person name="Clum A."/>
            <person name="Sun H."/>
            <person name="Pukall R."/>
            <person name="Lucas S."/>
            <person name="Glavina Del Rio T."/>
            <person name="Nolan M."/>
            <person name="Tice H."/>
            <person name="Cheng J.F."/>
            <person name="Pitluck S."/>
            <person name="Liolios K."/>
            <person name="Ivanova N."/>
            <person name="Mavromatis K."/>
            <person name="Ovchinnikova G."/>
            <person name="Pati A."/>
            <person name="Goodwin L."/>
            <person name="Chen A."/>
            <person name="Palaniappan K."/>
            <person name="Land M."/>
            <person name="Hauser L."/>
            <person name="Chang Y.J."/>
            <person name="Jeffries C.D."/>
            <person name="Rohde M."/>
            <person name="Goker M."/>
            <person name="Woyke T."/>
            <person name="Bristow J."/>
            <person name="Eisen J.A."/>
            <person name="Markowitz V."/>
            <person name="Hugenholtz P."/>
            <person name="Kyrpides N.C."/>
            <person name="Klenk H.P."/>
        </authorList>
    </citation>
    <scope>NUCLEOTIDE SEQUENCE [LARGE SCALE GENOMIC DNA]</scope>
    <source>
        <strain evidence="4">ATCC 482 / DSM 20109 / BCRC 11376 / JCM 18109 / NBRC 3775 / NCIMB 8073 / NRS 134</strain>
    </source>
</reference>
<feature type="transmembrane region" description="Helical" evidence="2">
    <location>
        <begin position="34"/>
        <end position="57"/>
    </location>
</feature>
<accession>D5UJT4</accession>
<organism evidence="3 4">
    <name type="scientific">Cellulomonas flavigena (strain ATCC 482 / DSM 20109 / BCRC 11376 / JCM 18109 / NBRC 3775 / NCIMB 8073 / NRS 134)</name>
    <dbReference type="NCBI Taxonomy" id="446466"/>
    <lineage>
        <taxon>Bacteria</taxon>
        <taxon>Bacillati</taxon>
        <taxon>Actinomycetota</taxon>
        <taxon>Actinomycetes</taxon>
        <taxon>Micrococcales</taxon>
        <taxon>Cellulomonadaceae</taxon>
        <taxon>Cellulomonas</taxon>
    </lineage>
</organism>
<evidence type="ECO:0000313" key="3">
    <source>
        <dbReference type="EMBL" id="ADG75722.1"/>
    </source>
</evidence>
<sequence>MTTAPSDAPASSTPGTRPPRGGAEEVRPGARRRVAVAAGAALVVVLAVGAGVARLAGSPSDLGALPCEVFDDPGARRPPATVRDGAVLVREAAERSGARVRTTCIVPALVDGVPGTDTTDPAAWQVDADVVVDDVADMVGTAAGLLEVVRPDAPFAWNVDVQDATGDLSVALEPGGDTTRVAVAVEMRAVEGVSGVWLGPGGGRVTTLAEGLAPLLAVADGHDLPPTILVASFPWVEVWPVRPGEWPAAELVALATEIAGWDEVARTVVSPGTPLDLTVEVEEMGARADVAQRVAGLGYAGPPAAFHVSALGDAVDGVLGSPPAGTAPPGG</sequence>
<dbReference type="KEGG" id="cfl:Cfla_2837"/>
<dbReference type="AlphaFoldDB" id="D5UJT4"/>
<dbReference type="Proteomes" id="UP000000849">
    <property type="component" value="Chromosome"/>
</dbReference>
<dbReference type="HOGENOM" id="CLU_838611_0_0_11"/>
<feature type="compositionally biased region" description="Polar residues" evidence="1">
    <location>
        <begin position="1"/>
        <end position="15"/>
    </location>
</feature>
<feature type="region of interest" description="Disordered" evidence="1">
    <location>
        <begin position="1"/>
        <end position="28"/>
    </location>
</feature>
<proteinExistence type="predicted"/>
<keyword evidence="4" id="KW-1185">Reference proteome</keyword>
<gene>
    <name evidence="3" type="ordered locus">Cfla_2837</name>
</gene>
<keyword evidence="2" id="KW-0472">Membrane</keyword>
<evidence type="ECO:0000256" key="2">
    <source>
        <dbReference type="SAM" id="Phobius"/>
    </source>
</evidence>